<dbReference type="WBParaSite" id="ES5_v2.g8633.t1">
    <property type="protein sequence ID" value="ES5_v2.g8633.t1"/>
    <property type="gene ID" value="ES5_v2.g8633"/>
</dbReference>
<organism evidence="1 2">
    <name type="scientific">Panagrolaimus sp. ES5</name>
    <dbReference type="NCBI Taxonomy" id="591445"/>
    <lineage>
        <taxon>Eukaryota</taxon>
        <taxon>Metazoa</taxon>
        <taxon>Ecdysozoa</taxon>
        <taxon>Nematoda</taxon>
        <taxon>Chromadorea</taxon>
        <taxon>Rhabditida</taxon>
        <taxon>Tylenchina</taxon>
        <taxon>Panagrolaimomorpha</taxon>
        <taxon>Panagrolaimoidea</taxon>
        <taxon>Panagrolaimidae</taxon>
        <taxon>Panagrolaimus</taxon>
    </lineage>
</organism>
<dbReference type="Proteomes" id="UP000887579">
    <property type="component" value="Unplaced"/>
</dbReference>
<sequence length="679" mass="74908">MSNLSEVEIAQGHLQYYEKLYRELNTNNVSDIPAGQAAEFLKGSGIAIPTLSVLWEVADYRKIGSLDKRGVFIALKLVAAVQQGQPPTEASLRLPLDAPRFPNIPPSARASPSVTPGLNEWEITPVEQTKYEAIFNSLGPIGGKLTGEKVRPVLLNSNLPQGQLAKIWELADMDKDGMLDLHEMCVAMHLVYKCIETHTLPDRLPYSLARKGSLIGSRRTSAVQSPTSSRILPPPMSSNSRASSIASLTKADSRSIASVHSEYSRPPGVRSIFDATNSDFPVDKQLWEEDFRNLDLDRDGYVTGMDTRITLMGSGMPQQILAHIWGLVDIVKTGRLNSEQFALVMELIKEAKLGVKLPEILPAHLVPPSLRMSLPHMALSPSEKANPKVKELNDEIQKIIDDRRKADMDLAQMEADITIKSSTVKNLEIELNTLAATVKQLQNQKGEANKRLGEMDQKIEAFKATLEEGRKRLALEEDRLSKAKADVEQAKENANAEEQIMYSLRDELQNLDNTVYQKKLELNKINESITNAATEISDMEKKIQKNNIESAKIREKKEELKKILEELERATSPTNDDPLLLKRFDELNPSGNAIGSSTSTHSNLSNAFVTDPFKSADPFSEDNFDPFGAKRNSNAGAPGNFGSFGKDPFAQADPFGSSSPAATPSNNFADFAKFSAFGH</sequence>
<protein>
    <submittedName>
        <fullName evidence="2">Epidermal growth factor receptor substrate 15-like 1</fullName>
    </submittedName>
</protein>
<proteinExistence type="predicted"/>
<accession>A0AC34GVG5</accession>
<evidence type="ECO:0000313" key="1">
    <source>
        <dbReference type="Proteomes" id="UP000887579"/>
    </source>
</evidence>
<name>A0AC34GVG5_9BILA</name>
<reference evidence="2" key="1">
    <citation type="submission" date="2022-11" db="UniProtKB">
        <authorList>
            <consortium name="WormBaseParasite"/>
        </authorList>
    </citation>
    <scope>IDENTIFICATION</scope>
</reference>
<evidence type="ECO:0000313" key="2">
    <source>
        <dbReference type="WBParaSite" id="ES5_v2.g8633.t1"/>
    </source>
</evidence>